<organism evidence="5 6">
    <name type="scientific">Blastopirellula retiformator</name>
    <dbReference type="NCBI Taxonomy" id="2527970"/>
    <lineage>
        <taxon>Bacteria</taxon>
        <taxon>Pseudomonadati</taxon>
        <taxon>Planctomycetota</taxon>
        <taxon>Planctomycetia</taxon>
        <taxon>Pirellulales</taxon>
        <taxon>Pirellulaceae</taxon>
        <taxon>Blastopirellula</taxon>
    </lineage>
</organism>
<accession>A0A5C5V8L1</accession>
<dbReference type="PANTHER" id="PTHR44809">
    <property type="match status" value="1"/>
</dbReference>
<keyword evidence="1" id="KW-0677">Repeat</keyword>
<feature type="chain" id="PRO_5022954032" evidence="4">
    <location>
        <begin position="26"/>
        <end position="251"/>
    </location>
</feature>
<dbReference type="SUPFAM" id="SSF48452">
    <property type="entry name" value="TPR-like"/>
    <property type="match status" value="1"/>
</dbReference>
<dbReference type="Pfam" id="PF07719">
    <property type="entry name" value="TPR_2"/>
    <property type="match status" value="1"/>
</dbReference>
<evidence type="ECO:0000256" key="4">
    <source>
        <dbReference type="SAM" id="SignalP"/>
    </source>
</evidence>
<dbReference type="EMBL" id="SJPF01000002">
    <property type="protein sequence ID" value="TWT34621.1"/>
    <property type="molecule type" value="Genomic_DNA"/>
</dbReference>
<dbReference type="PANTHER" id="PTHR44809:SF1">
    <property type="entry name" value="PROTEIN O-MANNOSYL-TRANSFERASE TMTC1"/>
    <property type="match status" value="1"/>
</dbReference>
<dbReference type="InterPro" id="IPR019734">
    <property type="entry name" value="TPR_rpt"/>
</dbReference>
<keyword evidence="5" id="KW-0449">Lipoprotein</keyword>
<keyword evidence="2 3" id="KW-0802">TPR repeat</keyword>
<evidence type="ECO:0000256" key="2">
    <source>
        <dbReference type="ARBA" id="ARBA00022803"/>
    </source>
</evidence>
<keyword evidence="4" id="KW-0732">Signal</keyword>
<keyword evidence="6" id="KW-1185">Reference proteome</keyword>
<dbReference type="RefSeq" id="WP_146431014.1">
    <property type="nucleotide sequence ID" value="NZ_SJPF01000002.1"/>
</dbReference>
<dbReference type="OrthoDB" id="291443at2"/>
<comment type="caution">
    <text evidence="5">The sequence shown here is derived from an EMBL/GenBank/DDBJ whole genome shotgun (WGS) entry which is preliminary data.</text>
</comment>
<dbReference type="PROSITE" id="PS50005">
    <property type="entry name" value="TPR"/>
    <property type="match status" value="2"/>
</dbReference>
<evidence type="ECO:0000256" key="1">
    <source>
        <dbReference type="ARBA" id="ARBA00022737"/>
    </source>
</evidence>
<name>A0A5C5V8L1_9BACT</name>
<sequence length="251" mass="27524" precursor="true">MTNPFTKQTVLIFSMLAICSVGCSAIPLKSPLSGKTSTALGDSTLPPKDAAKVCVSTAKQLHQRGEFAQAAAMLERGRTLAPKGYDYSRHLAALYSNLEIAEKAEAEYQLALSASPQDADLWNDYGYFQYRQNQFAAAEKSFRQALSIDPQHEKASMNLSVALVSMDRLPEAYERFEKIVGPAAAHQNIGVLLAKQGRTTEAETAFNHAIRLEPNTKIAHAFLNSLEKQKLDAARAQQRLATSEDGMAVYR</sequence>
<dbReference type="InterPro" id="IPR052943">
    <property type="entry name" value="TMTC_O-mannosyl-trnsfr"/>
</dbReference>
<dbReference type="SMART" id="SM00028">
    <property type="entry name" value="TPR"/>
    <property type="match status" value="4"/>
</dbReference>
<protein>
    <submittedName>
        <fullName evidence="5">Lipoprotein NlpI</fullName>
    </submittedName>
</protein>
<dbReference type="Pfam" id="PF14559">
    <property type="entry name" value="TPR_19"/>
    <property type="match status" value="1"/>
</dbReference>
<evidence type="ECO:0000256" key="3">
    <source>
        <dbReference type="PROSITE-ProRule" id="PRU00339"/>
    </source>
</evidence>
<gene>
    <name evidence="5" type="ORF">Enr8_20340</name>
</gene>
<dbReference type="AlphaFoldDB" id="A0A5C5V8L1"/>
<proteinExistence type="predicted"/>
<reference evidence="5 6" key="1">
    <citation type="submission" date="2019-02" db="EMBL/GenBank/DDBJ databases">
        <title>Deep-cultivation of Planctomycetes and their phenomic and genomic characterization uncovers novel biology.</title>
        <authorList>
            <person name="Wiegand S."/>
            <person name="Jogler M."/>
            <person name="Boedeker C."/>
            <person name="Pinto D."/>
            <person name="Vollmers J."/>
            <person name="Rivas-Marin E."/>
            <person name="Kohn T."/>
            <person name="Peeters S.H."/>
            <person name="Heuer A."/>
            <person name="Rast P."/>
            <person name="Oberbeckmann S."/>
            <person name="Bunk B."/>
            <person name="Jeske O."/>
            <person name="Meyerdierks A."/>
            <person name="Storesund J.E."/>
            <person name="Kallscheuer N."/>
            <person name="Luecker S."/>
            <person name="Lage O.M."/>
            <person name="Pohl T."/>
            <person name="Merkel B.J."/>
            <person name="Hornburger P."/>
            <person name="Mueller R.-W."/>
            <person name="Bruemmer F."/>
            <person name="Labrenz M."/>
            <person name="Spormann A.M."/>
            <person name="Op Den Camp H."/>
            <person name="Overmann J."/>
            <person name="Amann R."/>
            <person name="Jetten M.S.M."/>
            <person name="Mascher T."/>
            <person name="Medema M.H."/>
            <person name="Devos D.P."/>
            <person name="Kaster A.-K."/>
            <person name="Ovreas L."/>
            <person name="Rohde M."/>
            <person name="Galperin M.Y."/>
            <person name="Jogler C."/>
        </authorList>
    </citation>
    <scope>NUCLEOTIDE SEQUENCE [LARGE SCALE GENOMIC DNA]</scope>
    <source>
        <strain evidence="5 6">Enr8</strain>
    </source>
</reference>
<dbReference type="Gene3D" id="1.25.40.10">
    <property type="entry name" value="Tetratricopeptide repeat domain"/>
    <property type="match status" value="2"/>
</dbReference>
<feature type="signal peptide" evidence="4">
    <location>
        <begin position="1"/>
        <end position="25"/>
    </location>
</feature>
<feature type="repeat" description="TPR" evidence="3">
    <location>
        <begin position="119"/>
        <end position="152"/>
    </location>
</feature>
<feature type="repeat" description="TPR" evidence="3">
    <location>
        <begin position="183"/>
        <end position="216"/>
    </location>
</feature>
<dbReference type="InterPro" id="IPR013105">
    <property type="entry name" value="TPR_2"/>
</dbReference>
<evidence type="ECO:0000313" key="5">
    <source>
        <dbReference type="EMBL" id="TWT34621.1"/>
    </source>
</evidence>
<evidence type="ECO:0000313" key="6">
    <source>
        <dbReference type="Proteomes" id="UP000318878"/>
    </source>
</evidence>
<dbReference type="InterPro" id="IPR011990">
    <property type="entry name" value="TPR-like_helical_dom_sf"/>
</dbReference>
<dbReference type="Proteomes" id="UP000318878">
    <property type="component" value="Unassembled WGS sequence"/>
</dbReference>